<dbReference type="Proteomes" id="UP000027138">
    <property type="component" value="Unassembled WGS sequence"/>
</dbReference>
<dbReference type="Pfam" id="PF05678">
    <property type="entry name" value="VQ"/>
    <property type="match status" value="1"/>
</dbReference>
<dbReference type="PANTHER" id="PTHR33143">
    <property type="entry name" value="F16F4.1 PROTEIN-RELATED"/>
    <property type="match status" value="1"/>
</dbReference>
<dbReference type="STRING" id="180498.A0A067KCK5"/>
<reference evidence="2 3" key="1">
    <citation type="journal article" date="2014" name="PLoS ONE">
        <title>Global Analysis of Gene Expression Profiles in Physic Nut (Jatropha curcas L.) Seedlings Exposed to Salt Stress.</title>
        <authorList>
            <person name="Zhang L."/>
            <person name="Zhang C."/>
            <person name="Wu P."/>
            <person name="Chen Y."/>
            <person name="Li M."/>
            <person name="Jiang H."/>
            <person name="Wu G."/>
        </authorList>
    </citation>
    <scope>NUCLEOTIDE SEQUENCE [LARGE SCALE GENOMIC DNA]</scope>
    <source>
        <strain evidence="3">cv. GZQX0401</strain>
        <tissue evidence="2">Young leaves</tissue>
    </source>
</reference>
<feature type="domain" description="VQ" evidence="1">
    <location>
        <begin position="34"/>
        <end position="53"/>
    </location>
</feature>
<dbReference type="OrthoDB" id="1571327at2759"/>
<dbReference type="InterPro" id="IPR039607">
    <property type="entry name" value="VQ_8/17/18/20/21/25"/>
</dbReference>
<keyword evidence="3" id="KW-1185">Reference proteome</keyword>
<evidence type="ECO:0000259" key="1">
    <source>
        <dbReference type="Pfam" id="PF05678"/>
    </source>
</evidence>
<accession>A0A067KCK5</accession>
<name>A0A067KCK5_JATCU</name>
<gene>
    <name evidence="2" type="ORF">JCGZ_12000</name>
</gene>
<dbReference type="GO" id="GO:0005634">
    <property type="term" value="C:nucleus"/>
    <property type="evidence" value="ECO:0007669"/>
    <property type="project" value="TreeGrafter"/>
</dbReference>
<proteinExistence type="predicted"/>
<dbReference type="InterPro" id="IPR008889">
    <property type="entry name" value="VQ"/>
</dbReference>
<sequence>MSKKLISKTSSSRICKNHPEKKKQFNNILQVLRPKVYITDVSNFKRLVQELTGNGCSNTTPTPLDSQVNEQACVSIVSDFEIRENSLDLSFDSLDSHNQMVVNKEINQSWNQIYQDASTTFDNSLINENVEFSEVQEMESWLLDMEPCRFDNGYQYPQFEQELSAYDYQLLGDLM</sequence>
<protein>
    <recommendedName>
        <fullName evidence="1">VQ domain-containing protein</fullName>
    </recommendedName>
</protein>
<evidence type="ECO:0000313" key="2">
    <source>
        <dbReference type="EMBL" id="KDP32708.1"/>
    </source>
</evidence>
<dbReference type="EMBL" id="KK914570">
    <property type="protein sequence ID" value="KDP32708.1"/>
    <property type="molecule type" value="Genomic_DNA"/>
</dbReference>
<dbReference type="PANTHER" id="PTHR33143:SF60">
    <property type="entry name" value="VQ DOMAIN-CONTAINING PROTEIN"/>
    <property type="match status" value="1"/>
</dbReference>
<organism evidence="2 3">
    <name type="scientific">Jatropha curcas</name>
    <name type="common">Barbados nut</name>
    <dbReference type="NCBI Taxonomy" id="180498"/>
    <lineage>
        <taxon>Eukaryota</taxon>
        <taxon>Viridiplantae</taxon>
        <taxon>Streptophyta</taxon>
        <taxon>Embryophyta</taxon>
        <taxon>Tracheophyta</taxon>
        <taxon>Spermatophyta</taxon>
        <taxon>Magnoliopsida</taxon>
        <taxon>eudicotyledons</taxon>
        <taxon>Gunneridae</taxon>
        <taxon>Pentapetalae</taxon>
        <taxon>rosids</taxon>
        <taxon>fabids</taxon>
        <taxon>Malpighiales</taxon>
        <taxon>Euphorbiaceae</taxon>
        <taxon>Crotonoideae</taxon>
        <taxon>Jatropheae</taxon>
        <taxon>Jatropha</taxon>
    </lineage>
</organism>
<dbReference type="AlphaFoldDB" id="A0A067KCK5"/>
<evidence type="ECO:0000313" key="3">
    <source>
        <dbReference type="Proteomes" id="UP000027138"/>
    </source>
</evidence>